<sequence>MLEADNRIGTQPRLAEFSLGITLGLPTPWYRYYNPRVGLEEQSLLATGLLFSEDSVRHYQTEALLGLYPR</sequence>
<protein>
    <submittedName>
        <fullName evidence="1">Uncharacterized protein</fullName>
    </submittedName>
</protein>
<organism evidence="1 2">
    <name type="scientific">Eumeta variegata</name>
    <name type="common">Bagworm moth</name>
    <name type="synonym">Eumeta japonica</name>
    <dbReference type="NCBI Taxonomy" id="151549"/>
    <lineage>
        <taxon>Eukaryota</taxon>
        <taxon>Metazoa</taxon>
        <taxon>Ecdysozoa</taxon>
        <taxon>Arthropoda</taxon>
        <taxon>Hexapoda</taxon>
        <taxon>Insecta</taxon>
        <taxon>Pterygota</taxon>
        <taxon>Neoptera</taxon>
        <taxon>Endopterygota</taxon>
        <taxon>Lepidoptera</taxon>
        <taxon>Glossata</taxon>
        <taxon>Ditrysia</taxon>
        <taxon>Tineoidea</taxon>
        <taxon>Psychidae</taxon>
        <taxon>Oiketicinae</taxon>
        <taxon>Eumeta</taxon>
    </lineage>
</organism>
<evidence type="ECO:0000313" key="1">
    <source>
        <dbReference type="EMBL" id="GBP05808.1"/>
    </source>
</evidence>
<evidence type="ECO:0000313" key="2">
    <source>
        <dbReference type="Proteomes" id="UP000299102"/>
    </source>
</evidence>
<keyword evidence="2" id="KW-1185">Reference proteome</keyword>
<reference evidence="1 2" key="1">
    <citation type="journal article" date="2019" name="Commun. Biol.">
        <title>The bagworm genome reveals a unique fibroin gene that provides high tensile strength.</title>
        <authorList>
            <person name="Kono N."/>
            <person name="Nakamura H."/>
            <person name="Ohtoshi R."/>
            <person name="Tomita M."/>
            <person name="Numata K."/>
            <person name="Arakawa K."/>
        </authorList>
    </citation>
    <scope>NUCLEOTIDE SEQUENCE [LARGE SCALE GENOMIC DNA]</scope>
</reference>
<comment type="caution">
    <text evidence="1">The sequence shown here is derived from an EMBL/GenBank/DDBJ whole genome shotgun (WGS) entry which is preliminary data.</text>
</comment>
<accession>A0A4C1SXB5</accession>
<dbReference type="EMBL" id="BGZK01007835">
    <property type="protein sequence ID" value="GBP05808.1"/>
    <property type="molecule type" value="Genomic_DNA"/>
</dbReference>
<dbReference type="Proteomes" id="UP000299102">
    <property type="component" value="Unassembled WGS sequence"/>
</dbReference>
<name>A0A4C1SXB5_EUMVA</name>
<dbReference type="AlphaFoldDB" id="A0A4C1SXB5"/>
<proteinExistence type="predicted"/>
<gene>
    <name evidence="1" type="ORF">EVAR_91332_1</name>
</gene>